<reference evidence="2 3" key="1">
    <citation type="submission" date="2019-03" db="EMBL/GenBank/DDBJ databases">
        <title>Genomic Encyclopedia of Type Strains, Phase IV (KMG-IV): sequencing the most valuable type-strain genomes for metagenomic binning, comparative biology and taxonomic classification.</title>
        <authorList>
            <person name="Goeker M."/>
        </authorList>
    </citation>
    <scope>NUCLEOTIDE SEQUENCE [LARGE SCALE GENOMIC DNA]</scope>
    <source>
        <strain evidence="2 3">DSM 103428</strain>
    </source>
</reference>
<proteinExistence type="predicted"/>
<accession>A0A4V2PVM9</accession>
<keyword evidence="1" id="KW-0732">Signal</keyword>
<sequence>MKISVLAILLTCSATLWSQAASSIPSFTIDASVSRTSDGTVSVTANNIRPLWQTLASVRRQYGWTVDYEDPLYPSGSDQITSDAVHGLYLKGGKFVSHFSEPKNSSSAEENRVLQAIVDQYNAQFLTKYRVLKVSDYRFDVAPAQSLLDRPVKIDSDTRSLRAEVDQIMVSLANATGVRAEQGGLIDNVMEQTQVALRHTGAVPARQLLNEVLDHAPVQKVWVFTFNPNGGSCAIGIQTTQQWIPNANGKVSVKTLSNPHFALAQKK</sequence>
<organism evidence="2 3">
    <name type="scientific">Acidipila rosea</name>
    <dbReference type="NCBI Taxonomy" id="768535"/>
    <lineage>
        <taxon>Bacteria</taxon>
        <taxon>Pseudomonadati</taxon>
        <taxon>Acidobacteriota</taxon>
        <taxon>Terriglobia</taxon>
        <taxon>Terriglobales</taxon>
        <taxon>Acidobacteriaceae</taxon>
        <taxon>Acidipila</taxon>
    </lineage>
</organism>
<evidence type="ECO:0000256" key="1">
    <source>
        <dbReference type="SAM" id="SignalP"/>
    </source>
</evidence>
<keyword evidence="3" id="KW-1185">Reference proteome</keyword>
<comment type="caution">
    <text evidence="2">The sequence shown here is derived from an EMBL/GenBank/DDBJ whole genome shotgun (WGS) entry which is preliminary data.</text>
</comment>
<dbReference type="EMBL" id="SMGK01000001">
    <property type="protein sequence ID" value="TCK75081.1"/>
    <property type="molecule type" value="Genomic_DNA"/>
</dbReference>
<feature type="chain" id="PRO_5020292140" evidence="1">
    <location>
        <begin position="21"/>
        <end position="267"/>
    </location>
</feature>
<name>A0A4V2PVM9_9BACT</name>
<dbReference type="AlphaFoldDB" id="A0A4V2PVM9"/>
<gene>
    <name evidence="2" type="ORF">C7378_0061</name>
</gene>
<dbReference type="RefSeq" id="WP_131990575.1">
    <property type="nucleotide sequence ID" value="NZ_SMGK01000001.1"/>
</dbReference>
<evidence type="ECO:0000313" key="2">
    <source>
        <dbReference type="EMBL" id="TCK75081.1"/>
    </source>
</evidence>
<feature type="signal peptide" evidence="1">
    <location>
        <begin position="1"/>
        <end position="20"/>
    </location>
</feature>
<evidence type="ECO:0000313" key="3">
    <source>
        <dbReference type="Proteomes" id="UP000295210"/>
    </source>
</evidence>
<dbReference type="Proteomes" id="UP000295210">
    <property type="component" value="Unassembled WGS sequence"/>
</dbReference>
<protein>
    <submittedName>
        <fullName evidence="2">Uncharacterized protein</fullName>
    </submittedName>
</protein>